<name>A0ABY4FQY7_9MICO</name>
<dbReference type="InterPro" id="IPR006641">
    <property type="entry name" value="YqgF/RNaseH-like_dom"/>
</dbReference>
<feature type="region of interest" description="Disordered" evidence="6">
    <location>
        <begin position="144"/>
        <end position="175"/>
    </location>
</feature>
<proteinExistence type="inferred from homology"/>
<keyword evidence="3 5" id="KW-0540">Nuclease</keyword>
<accession>A0ABY4FQY7</accession>
<evidence type="ECO:0000313" key="8">
    <source>
        <dbReference type="EMBL" id="UOQ58687.1"/>
    </source>
</evidence>
<evidence type="ECO:0000256" key="4">
    <source>
        <dbReference type="ARBA" id="ARBA00022801"/>
    </source>
</evidence>
<evidence type="ECO:0000313" key="9">
    <source>
        <dbReference type="Proteomes" id="UP000831786"/>
    </source>
</evidence>
<dbReference type="EMBL" id="CP095045">
    <property type="protein sequence ID" value="UOQ58687.1"/>
    <property type="molecule type" value="Genomic_DNA"/>
</dbReference>
<dbReference type="GO" id="GO:0016787">
    <property type="term" value="F:hydrolase activity"/>
    <property type="evidence" value="ECO:0007669"/>
    <property type="project" value="UniProtKB-KW"/>
</dbReference>
<dbReference type="HAMAP" id="MF_00651">
    <property type="entry name" value="Nuclease_YqgF"/>
    <property type="match status" value="1"/>
</dbReference>
<keyword evidence="1 5" id="KW-0963">Cytoplasm</keyword>
<comment type="function">
    <text evidence="5">Could be a nuclease involved in processing of the 5'-end of pre-16S rRNA.</text>
</comment>
<dbReference type="InterPro" id="IPR012337">
    <property type="entry name" value="RNaseH-like_sf"/>
</dbReference>
<protein>
    <recommendedName>
        <fullName evidence="5">Putative pre-16S rRNA nuclease</fullName>
        <ecNumber evidence="5">3.1.-.-</ecNumber>
    </recommendedName>
</protein>
<dbReference type="InterPro" id="IPR005227">
    <property type="entry name" value="YqgF"/>
</dbReference>
<dbReference type="SMART" id="SM00732">
    <property type="entry name" value="YqgFc"/>
    <property type="match status" value="1"/>
</dbReference>
<dbReference type="Proteomes" id="UP000831786">
    <property type="component" value="Chromosome"/>
</dbReference>
<evidence type="ECO:0000256" key="3">
    <source>
        <dbReference type="ARBA" id="ARBA00022722"/>
    </source>
</evidence>
<comment type="similarity">
    <text evidence="5">Belongs to the YqgF HJR family.</text>
</comment>
<evidence type="ECO:0000256" key="5">
    <source>
        <dbReference type="HAMAP-Rule" id="MF_00651"/>
    </source>
</evidence>
<comment type="subcellular location">
    <subcellularLocation>
        <location evidence="5">Cytoplasm</location>
    </subcellularLocation>
</comment>
<gene>
    <name evidence="8" type="primary">ruvX</name>
    <name evidence="8" type="ORF">MUN78_07655</name>
</gene>
<dbReference type="Gene3D" id="3.30.420.140">
    <property type="entry name" value="YqgF/RNase H-like domain"/>
    <property type="match status" value="1"/>
</dbReference>
<dbReference type="PANTHER" id="PTHR33317:SF4">
    <property type="entry name" value="POLYNUCLEOTIDYL TRANSFERASE, RIBONUCLEASE H-LIKE SUPERFAMILY PROTEIN"/>
    <property type="match status" value="1"/>
</dbReference>
<dbReference type="RefSeq" id="WP_244729791.1">
    <property type="nucleotide sequence ID" value="NZ_CP095045.1"/>
</dbReference>
<organism evidence="8 9">
    <name type="scientific">Leucobacter allii</name>
    <dbReference type="NCBI Taxonomy" id="2932247"/>
    <lineage>
        <taxon>Bacteria</taxon>
        <taxon>Bacillati</taxon>
        <taxon>Actinomycetota</taxon>
        <taxon>Actinomycetes</taxon>
        <taxon>Micrococcales</taxon>
        <taxon>Microbacteriaceae</taxon>
        <taxon>Leucobacter</taxon>
    </lineage>
</organism>
<keyword evidence="9" id="KW-1185">Reference proteome</keyword>
<evidence type="ECO:0000256" key="6">
    <source>
        <dbReference type="SAM" id="MobiDB-lite"/>
    </source>
</evidence>
<evidence type="ECO:0000256" key="1">
    <source>
        <dbReference type="ARBA" id="ARBA00022490"/>
    </source>
</evidence>
<reference evidence="8 9" key="1">
    <citation type="submission" date="2022-04" db="EMBL/GenBank/DDBJ databases">
        <title>Leucobacter sp. isolated from rhizosphere of garlic.</title>
        <authorList>
            <person name="Won M."/>
            <person name="Lee C.-M."/>
            <person name="Woen H.-Y."/>
            <person name="Kwon S.-W."/>
        </authorList>
    </citation>
    <scope>NUCLEOTIDE SEQUENCE [LARGE SCALE GENOMIC DNA]</scope>
    <source>
        <strain evidence="8 9">H21R-40</strain>
    </source>
</reference>
<dbReference type="SUPFAM" id="SSF53098">
    <property type="entry name" value="Ribonuclease H-like"/>
    <property type="match status" value="1"/>
</dbReference>
<evidence type="ECO:0000256" key="2">
    <source>
        <dbReference type="ARBA" id="ARBA00022517"/>
    </source>
</evidence>
<dbReference type="Pfam" id="PF03652">
    <property type="entry name" value="RuvX"/>
    <property type="match status" value="1"/>
</dbReference>
<feature type="compositionally biased region" description="Low complexity" evidence="6">
    <location>
        <begin position="144"/>
        <end position="157"/>
    </location>
</feature>
<keyword evidence="2 5" id="KW-0690">Ribosome biogenesis</keyword>
<dbReference type="CDD" id="cd16964">
    <property type="entry name" value="YqgF"/>
    <property type="match status" value="1"/>
</dbReference>
<keyword evidence="4 5" id="KW-0378">Hydrolase</keyword>
<dbReference type="EC" id="3.1.-.-" evidence="5"/>
<feature type="domain" description="YqgF/RNase H-like" evidence="7">
    <location>
        <begin position="4"/>
        <end position="108"/>
    </location>
</feature>
<dbReference type="NCBIfam" id="TIGR00250">
    <property type="entry name" value="RNAse_H_YqgF"/>
    <property type="match status" value="1"/>
</dbReference>
<dbReference type="PANTHER" id="PTHR33317">
    <property type="entry name" value="POLYNUCLEOTIDYL TRANSFERASE, RIBONUCLEASE H-LIKE SUPERFAMILY PROTEIN"/>
    <property type="match status" value="1"/>
</dbReference>
<evidence type="ECO:0000259" key="7">
    <source>
        <dbReference type="SMART" id="SM00732"/>
    </source>
</evidence>
<sequence length="175" mass="18106">MRTGVRLGIDVGKARIGIARSDPHGMLATPVETVTRDAAGTSDLARIVAIAQELDACEAVVGLPLNLRGAATPSTDDASGFAERLAARLAPLGIAVRLVDERLSTVSAQGQLRQAGKKTKQSRAIIDQAAAVVILQHALDIERASGAAPGRAAEPEPQSGRADTETDVVQGEDTQ</sequence>
<dbReference type="InterPro" id="IPR037027">
    <property type="entry name" value="YqgF/RNaseH-like_dom_sf"/>
</dbReference>